<keyword evidence="7 12" id="KW-0472">Membrane</keyword>
<comment type="caution">
    <text evidence="13">The sequence shown here is derived from an EMBL/GenBank/DDBJ whole genome shotgun (WGS) entry which is preliminary data.</text>
</comment>
<dbReference type="FunFam" id="3.90.550.10:FF:000164">
    <property type="entry name" value="Beta-(1-3)-glucosyl transferase"/>
    <property type="match status" value="1"/>
</dbReference>
<feature type="transmembrane region" description="Helical" evidence="12">
    <location>
        <begin position="719"/>
        <end position="739"/>
    </location>
</feature>
<dbReference type="SUPFAM" id="SSF53448">
    <property type="entry name" value="Nucleotide-diphospho-sugar transferases"/>
    <property type="match status" value="1"/>
</dbReference>
<proteinExistence type="predicted"/>
<evidence type="ECO:0000256" key="4">
    <source>
        <dbReference type="ARBA" id="ARBA00022692"/>
    </source>
</evidence>
<dbReference type="InterPro" id="IPR050321">
    <property type="entry name" value="Glycosyltr_2/OpgH_subfam"/>
</dbReference>
<evidence type="ECO:0000256" key="7">
    <source>
        <dbReference type="ARBA" id="ARBA00023136"/>
    </source>
</evidence>
<evidence type="ECO:0000313" key="13">
    <source>
        <dbReference type="EMBL" id="HGU33553.1"/>
    </source>
</evidence>
<dbReference type="InterPro" id="IPR029044">
    <property type="entry name" value="Nucleotide-diphossugar_trans"/>
</dbReference>
<dbReference type="PANTHER" id="PTHR43867:SF4">
    <property type="entry name" value="BETA-(1-3)-GLUCOSYL TRANSFERASE"/>
    <property type="match status" value="1"/>
</dbReference>
<evidence type="ECO:0000256" key="1">
    <source>
        <dbReference type="ARBA" id="ARBA00004141"/>
    </source>
</evidence>
<dbReference type="EC" id="2.4.1.336" evidence="9"/>
<reference evidence="13" key="1">
    <citation type="journal article" date="2020" name="mSystems">
        <title>Genome- and Community-Level Interaction Insights into Carbon Utilization and Element Cycling Functions of Hydrothermarchaeota in Hydrothermal Sediment.</title>
        <authorList>
            <person name="Zhou Z."/>
            <person name="Liu Y."/>
            <person name="Xu W."/>
            <person name="Pan J."/>
            <person name="Luo Z.H."/>
            <person name="Li M."/>
        </authorList>
    </citation>
    <scope>NUCLEOTIDE SEQUENCE [LARGE SCALE GENOMIC DNA]</scope>
    <source>
        <strain evidence="13">SpSt-477</strain>
    </source>
</reference>
<comment type="subcellular location">
    <subcellularLocation>
        <location evidence="1">Membrane</location>
        <topology evidence="1">Multi-pass membrane protein</topology>
    </subcellularLocation>
</comment>
<feature type="transmembrane region" description="Helical" evidence="12">
    <location>
        <begin position="802"/>
        <end position="820"/>
    </location>
</feature>
<accession>A0A7C4VR91</accession>
<keyword evidence="4 12" id="KW-0812">Transmembrane</keyword>
<evidence type="ECO:0000256" key="9">
    <source>
        <dbReference type="ARBA" id="ARBA00066964"/>
    </source>
</evidence>
<evidence type="ECO:0000256" key="8">
    <source>
        <dbReference type="ARBA" id="ARBA00053004"/>
    </source>
</evidence>
<feature type="transmembrane region" description="Helical" evidence="12">
    <location>
        <begin position="751"/>
        <end position="773"/>
    </location>
</feature>
<dbReference type="Pfam" id="PF13641">
    <property type="entry name" value="Glyco_tranf_2_3"/>
    <property type="match status" value="1"/>
</dbReference>
<feature type="transmembrane region" description="Helical" evidence="12">
    <location>
        <begin position="312"/>
        <end position="329"/>
    </location>
</feature>
<comment type="catalytic activity">
    <reaction evidence="8">
        <text>a 1,2-diacyl-sn-glycerol + UDP-alpha-D-glucose = a 1,2-diacyl-3-O-(beta-D-glucopyranosyl)-sn-glycerol + UDP + H(+)</text>
        <dbReference type="Rhea" id="RHEA:17285"/>
        <dbReference type="ChEBI" id="CHEBI:15378"/>
        <dbReference type="ChEBI" id="CHEBI:17815"/>
        <dbReference type="ChEBI" id="CHEBI:58223"/>
        <dbReference type="ChEBI" id="CHEBI:58885"/>
        <dbReference type="ChEBI" id="CHEBI:75799"/>
        <dbReference type="EC" id="2.4.1.336"/>
    </reaction>
</comment>
<dbReference type="GO" id="GO:0016758">
    <property type="term" value="F:hexosyltransferase activity"/>
    <property type="evidence" value="ECO:0007669"/>
    <property type="project" value="TreeGrafter"/>
</dbReference>
<keyword evidence="6 12" id="KW-1133">Transmembrane helix</keyword>
<name>A0A7C4VR91_9BACT</name>
<feature type="transmembrane region" description="Helical" evidence="12">
    <location>
        <begin position="827"/>
        <end position="848"/>
    </location>
</feature>
<dbReference type="PANTHER" id="PTHR43867">
    <property type="entry name" value="CELLULOSE SYNTHASE CATALYTIC SUBUNIT A [UDP-FORMING]"/>
    <property type="match status" value="1"/>
</dbReference>
<organism evidence="13">
    <name type="scientific">Desulfatirhabdium butyrativorans</name>
    <dbReference type="NCBI Taxonomy" id="340467"/>
    <lineage>
        <taxon>Bacteria</taxon>
        <taxon>Pseudomonadati</taxon>
        <taxon>Thermodesulfobacteriota</taxon>
        <taxon>Desulfobacteria</taxon>
        <taxon>Desulfobacterales</taxon>
        <taxon>Desulfatirhabdiaceae</taxon>
        <taxon>Desulfatirhabdium</taxon>
    </lineage>
</organism>
<evidence type="ECO:0000256" key="5">
    <source>
        <dbReference type="ARBA" id="ARBA00022842"/>
    </source>
</evidence>
<dbReference type="Gene3D" id="3.20.20.80">
    <property type="entry name" value="Glycosidases"/>
    <property type="match status" value="1"/>
</dbReference>
<keyword evidence="2" id="KW-0328">Glycosyltransferase</keyword>
<feature type="transmembrane region" description="Helical" evidence="12">
    <location>
        <begin position="690"/>
        <end position="713"/>
    </location>
</feature>
<feature type="transmembrane region" description="Helical" evidence="12">
    <location>
        <begin position="341"/>
        <end position="360"/>
    </location>
</feature>
<evidence type="ECO:0000256" key="11">
    <source>
        <dbReference type="ARBA" id="ARBA00078564"/>
    </source>
</evidence>
<dbReference type="GO" id="GO:0005886">
    <property type="term" value="C:plasma membrane"/>
    <property type="evidence" value="ECO:0007669"/>
    <property type="project" value="TreeGrafter"/>
</dbReference>
<feature type="transmembrane region" description="Helical" evidence="12">
    <location>
        <begin position="372"/>
        <end position="393"/>
    </location>
</feature>
<keyword evidence="5" id="KW-0460">Magnesium</keyword>
<dbReference type="AlphaFoldDB" id="A0A7C4VR91"/>
<dbReference type="SUPFAM" id="SSF51445">
    <property type="entry name" value="(Trans)glycosidases"/>
    <property type="match status" value="1"/>
</dbReference>
<gene>
    <name evidence="13" type="ORF">ENS29_11925</name>
</gene>
<sequence>MKKSTGYILIAVVLVNFALWVGFNRKVPDAPAWSGRILGVSFSPYQEGQDAMKKVYPSADEIDQDLRLLKGLVRNVRTYSSMDGFENIPGMAARYGFGVTAGAWLDQDLEKNEREIANLIRNANIYTSTIKRVIVGNEAVLRGDLTPEQLIDYIRRVREKVKCPVSSAEPWHVWINYPELGKNVDYIAIHVLPYWERVPVERAVDWVLERYNQVRQAFPDKHILLAEVGWPSLGERRGPAKPSRINETLFLRNFLNLAEARGMDYFIMEAFDQSWKVPLEGVVGAHWGIFDVDRRFKLAMEGPVAPHRTVPIEFYVSLLLALGPLMWYLKRRTDQPVNARVLFSLILQGVICAAVWILFIPTRTELLTLERVVWAVLMPLQAGLLAIVMINAFEMSEMLFPKGLKRFFRPLTPDAERKHWPKVSLHVAICNEPPEMVFQTLDSLNRLDYPNYEVLVIDNNTIDPGIWEPVRDYCARLGEKFRFFHLGKWPGYKAGALNFALRNTASDAEIVGVVDSDYIVRPDWLKSLIPYFDKSTVGFVQAPQDHREWEGSLFKEMLNWEYFGFFQIGMVHRNERDAIIQHGTMTLIRKAALERVGRWGEWCICEDSELGVRLMNAGYESVYVNESFGKGLTPDSFAGYKRQRFRWAFGAVQIIRKHWRLFLPWNRESGLSAGQKFHFATGWLPWFGDALNVIITWMGLLWVLGMLTMPWIFGQPLYLLLFPPIGVFIFRLVHFLWLYRERVGCTFKQRIGAAIAGMALSHTIGRAIIAGFVRKDQPFLRTPKCENRQAVIRGLLMAWEEALMLVATILAAVGIVLKFGTDNPEMMLWVGALAIQALPYLAALYTSMVNVVPTVLPQIRWLPLSMGFRKRGVGLQVAGQ</sequence>
<feature type="transmembrane region" description="Helical" evidence="12">
    <location>
        <begin position="7"/>
        <end position="23"/>
    </location>
</feature>
<dbReference type="InterPro" id="IPR017853">
    <property type="entry name" value="GH"/>
</dbReference>
<evidence type="ECO:0000256" key="2">
    <source>
        <dbReference type="ARBA" id="ARBA00022676"/>
    </source>
</evidence>
<keyword evidence="3 13" id="KW-0808">Transferase</keyword>
<evidence type="ECO:0000256" key="6">
    <source>
        <dbReference type="ARBA" id="ARBA00022989"/>
    </source>
</evidence>
<dbReference type="EMBL" id="DSUH01000272">
    <property type="protein sequence ID" value="HGU33553.1"/>
    <property type="molecule type" value="Genomic_DNA"/>
</dbReference>
<evidence type="ECO:0000256" key="10">
    <source>
        <dbReference type="ARBA" id="ARBA00068721"/>
    </source>
</evidence>
<evidence type="ECO:0000256" key="3">
    <source>
        <dbReference type="ARBA" id="ARBA00022679"/>
    </source>
</evidence>
<protein>
    <recommendedName>
        <fullName evidence="10">Beta-monoglucosyldiacylglycerol synthase</fullName>
        <ecNumber evidence="9">2.4.1.336</ecNumber>
    </recommendedName>
    <alternativeName>
        <fullName evidence="11">UDP-glucose:1,2-diacylglycerol 3-beta-D-glucosyltransferase</fullName>
    </alternativeName>
</protein>
<dbReference type="Gene3D" id="3.90.550.10">
    <property type="entry name" value="Spore Coat Polysaccharide Biosynthesis Protein SpsA, Chain A"/>
    <property type="match status" value="1"/>
</dbReference>
<evidence type="ECO:0000256" key="12">
    <source>
        <dbReference type="SAM" id="Phobius"/>
    </source>
</evidence>